<dbReference type="AlphaFoldDB" id="A0A915PV96"/>
<evidence type="ECO:0000313" key="2">
    <source>
        <dbReference type="WBParaSite" id="sdigi.contig48.g2927.t1"/>
    </source>
</evidence>
<dbReference type="Proteomes" id="UP000887581">
    <property type="component" value="Unplaced"/>
</dbReference>
<name>A0A915PV96_9BILA</name>
<proteinExistence type="predicted"/>
<organism evidence="1 2">
    <name type="scientific">Setaria digitata</name>
    <dbReference type="NCBI Taxonomy" id="48799"/>
    <lineage>
        <taxon>Eukaryota</taxon>
        <taxon>Metazoa</taxon>
        <taxon>Ecdysozoa</taxon>
        <taxon>Nematoda</taxon>
        <taxon>Chromadorea</taxon>
        <taxon>Rhabditida</taxon>
        <taxon>Spirurina</taxon>
        <taxon>Spiruromorpha</taxon>
        <taxon>Filarioidea</taxon>
        <taxon>Setariidae</taxon>
        <taxon>Setaria</taxon>
    </lineage>
</organism>
<dbReference type="WBParaSite" id="sdigi.contig48.g2927.t1">
    <property type="protein sequence ID" value="sdigi.contig48.g2927.t1"/>
    <property type="gene ID" value="sdigi.contig48.g2927"/>
</dbReference>
<dbReference type="Gene3D" id="3.40.50.720">
    <property type="entry name" value="NAD(P)-binding Rossmann-like Domain"/>
    <property type="match status" value="1"/>
</dbReference>
<evidence type="ECO:0000313" key="1">
    <source>
        <dbReference type="Proteomes" id="UP000887581"/>
    </source>
</evidence>
<sequence length="70" mass="7841">MTPAVKRFERCVACGTAVQAAYRTDDFQFLLKVFNSPIHLELVSGLDQLQATATEMDLREFDDNESVSSI</sequence>
<protein>
    <submittedName>
        <fullName evidence="2">Uncharacterized protein</fullName>
    </submittedName>
</protein>
<accession>A0A915PV96</accession>
<keyword evidence="1" id="KW-1185">Reference proteome</keyword>
<reference evidence="2" key="1">
    <citation type="submission" date="2022-11" db="UniProtKB">
        <authorList>
            <consortium name="WormBaseParasite"/>
        </authorList>
    </citation>
    <scope>IDENTIFICATION</scope>
</reference>